<organism evidence="6 7">
    <name type="scientific">Devosia pacifica</name>
    <dbReference type="NCBI Taxonomy" id="1335967"/>
    <lineage>
        <taxon>Bacteria</taxon>
        <taxon>Pseudomonadati</taxon>
        <taxon>Pseudomonadota</taxon>
        <taxon>Alphaproteobacteria</taxon>
        <taxon>Hyphomicrobiales</taxon>
        <taxon>Devosiaceae</taxon>
        <taxon>Devosia</taxon>
    </lineage>
</organism>
<feature type="transmembrane region" description="Helical" evidence="4">
    <location>
        <begin position="61"/>
        <end position="80"/>
    </location>
</feature>
<feature type="transmembrane region" description="Helical" evidence="4">
    <location>
        <begin position="21"/>
        <end position="41"/>
    </location>
</feature>
<evidence type="ECO:0000259" key="5">
    <source>
        <dbReference type="PROSITE" id="PS50850"/>
    </source>
</evidence>
<keyword evidence="1 4" id="KW-0812">Transmembrane</keyword>
<dbReference type="PROSITE" id="PS50850">
    <property type="entry name" value="MFS"/>
    <property type="match status" value="1"/>
</dbReference>
<dbReference type="PANTHER" id="PTHR11360:SF308">
    <property type="entry name" value="BLL3089 PROTEIN"/>
    <property type="match status" value="1"/>
</dbReference>
<feature type="transmembrane region" description="Helical" evidence="4">
    <location>
        <begin position="111"/>
        <end position="134"/>
    </location>
</feature>
<dbReference type="Gene3D" id="1.20.1250.20">
    <property type="entry name" value="MFS general substrate transporter like domains"/>
    <property type="match status" value="2"/>
</dbReference>
<reference evidence="6" key="2">
    <citation type="submission" date="2020-09" db="EMBL/GenBank/DDBJ databases">
        <authorList>
            <person name="Sun Q."/>
            <person name="Kim S."/>
        </authorList>
    </citation>
    <scope>NUCLEOTIDE SEQUENCE</scope>
    <source>
        <strain evidence="6">KCTC 32437</strain>
    </source>
</reference>
<gene>
    <name evidence="6" type="ORF">GCM10007989_11750</name>
</gene>
<keyword evidence="3 4" id="KW-0472">Membrane</keyword>
<reference evidence="6" key="1">
    <citation type="journal article" date="2014" name="Int. J. Syst. Evol. Microbiol.">
        <title>Complete genome sequence of Corynebacterium casei LMG S-19264T (=DSM 44701T), isolated from a smear-ripened cheese.</title>
        <authorList>
            <consortium name="US DOE Joint Genome Institute (JGI-PGF)"/>
            <person name="Walter F."/>
            <person name="Albersmeier A."/>
            <person name="Kalinowski J."/>
            <person name="Ruckert C."/>
        </authorList>
    </citation>
    <scope>NUCLEOTIDE SEQUENCE</scope>
    <source>
        <strain evidence="6">KCTC 32437</strain>
    </source>
</reference>
<dbReference type="RefSeq" id="WP_189424238.1">
    <property type="nucleotide sequence ID" value="NZ_BMZE01000001.1"/>
</dbReference>
<feature type="transmembrane region" description="Helical" evidence="4">
    <location>
        <begin position="394"/>
        <end position="411"/>
    </location>
</feature>
<name>A0A918S2V3_9HYPH</name>
<keyword evidence="7" id="KW-1185">Reference proteome</keyword>
<evidence type="ECO:0000256" key="1">
    <source>
        <dbReference type="ARBA" id="ARBA00022692"/>
    </source>
</evidence>
<dbReference type="InterPro" id="IPR020846">
    <property type="entry name" value="MFS_dom"/>
</dbReference>
<proteinExistence type="predicted"/>
<evidence type="ECO:0000313" key="6">
    <source>
        <dbReference type="EMBL" id="GHA18124.1"/>
    </source>
</evidence>
<feature type="transmembrane region" description="Helical" evidence="4">
    <location>
        <begin position="87"/>
        <end position="105"/>
    </location>
</feature>
<dbReference type="AlphaFoldDB" id="A0A918S2V3"/>
<evidence type="ECO:0000256" key="3">
    <source>
        <dbReference type="ARBA" id="ARBA00023136"/>
    </source>
</evidence>
<dbReference type="InterPro" id="IPR036259">
    <property type="entry name" value="MFS_trans_sf"/>
</dbReference>
<dbReference type="SUPFAM" id="SSF103473">
    <property type="entry name" value="MFS general substrate transporter"/>
    <property type="match status" value="1"/>
</dbReference>
<feature type="domain" description="Major facilitator superfamily (MFS) profile" evidence="5">
    <location>
        <begin position="13"/>
        <end position="416"/>
    </location>
</feature>
<evidence type="ECO:0000256" key="2">
    <source>
        <dbReference type="ARBA" id="ARBA00022989"/>
    </source>
</evidence>
<comment type="caution">
    <text evidence="6">The sequence shown here is derived from an EMBL/GenBank/DDBJ whole genome shotgun (WGS) entry which is preliminary data.</text>
</comment>
<dbReference type="GO" id="GO:0022857">
    <property type="term" value="F:transmembrane transporter activity"/>
    <property type="evidence" value="ECO:0007669"/>
    <property type="project" value="InterPro"/>
</dbReference>
<dbReference type="Pfam" id="PF07690">
    <property type="entry name" value="MFS_1"/>
    <property type="match status" value="1"/>
</dbReference>
<sequence>MASAGTKSPPLRELTGRQIQWILGGYAMTMATMPGQTVFIAQFNESLRGHFDLSHGEFGGLYTIATLLSATVLVWAGGLADKLAPRLLALLAVCGLALVCLTMSVQNHIVLLVLALAGLRFCGQGMLSHIAMTTMSRWFNRFRGRALSFAGFGFASGEAIFPFLVTLSIGLFGWRQVWAGTAVLLLAVIVPIIFFLLRDPPDGKRAKASGAINPDAATSTTPTGLKWTRGRVLRDPLFYSIIPGIMGPPAIGTLFIFHQAHLAELKGWELTVFTAFFPVLSVTGVAMGLAAGFLVDRFGAWRLMPVILLPMAVGCLSIGTIDAVWGIPLLLLLFGMTNGLMSPVMGALWAEIYGTAHIGAIRALAVAALVSASALGPGLAGYLVDIGVELELQAFFYAAYCIAGATAYLLLREAFKKRVEETSAEAEA</sequence>
<dbReference type="InterPro" id="IPR011701">
    <property type="entry name" value="MFS"/>
</dbReference>
<feature type="transmembrane region" description="Helical" evidence="4">
    <location>
        <begin position="177"/>
        <end position="197"/>
    </location>
</feature>
<evidence type="ECO:0000313" key="7">
    <source>
        <dbReference type="Proteomes" id="UP000646579"/>
    </source>
</evidence>
<accession>A0A918S2V3</accession>
<feature type="transmembrane region" description="Helical" evidence="4">
    <location>
        <begin position="270"/>
        <end position="295"/>
    </location>
</feature>
<dbReference type="PANTHER" id="PTHR11360">
    <property type="entry name" value="MONOCARBOXYLATE TRANSPORTER"/>
    <property type="match status" value="1"/>
</dbReference>
<feature type="transmembrane region" description="Helical" evidence="4">
    <location>
        <begin position="327"/>
        <end position="349"/>
    </location>
</feature>
<dbReference type="Proteomes" id="UP000646579">
    <property type="component" value="Unassembled WGS sequence"/>
</dbReference>
<feature type="transmembrane region" description="Helical" evidence="4">
    <location>
        <begin position="146"/>
        <end position="171"/>
    </location>
</feature>
<feature type="transmembrane region" description="Helical" evidence="4">
    <location>
        <begin position="302"/>
        <end position="321"/>
    </location>
</feature>
<feature type="transmembrane region" description="Helical" evidence="4">
    <location>
        <begin position="237"/>
        <end position="258"/>
    </location>
</feature>
<protein>
    <submittedName>
        <fullName evidence="6">MFS transporter</fullName>
    </submittedName>
</protein>
<dbReference type="InterPro" id="IPR050327">
    <property type="entry name" value="Proton-linked_MCT"/>
</dbReference>
<feature type="transmembrane region" description="Helical" evidence="4">
    <location>
        <begin position="361"/>
        <end position="382"/>
    </location>
</feature>
<keyword evidence="2 4" id="KW-1133">Transmembrane helix</keyword>
<evidence type="ECO:0000256" key="4">
    <source>
        <dbReference type="SAM" id="Phobius"/>
    </source>
</evidence>
<dbReference type="EMBL" id="BMZE01000001">
    <property type="protein sequence ID" value="GHA18124.1"/>
    <property type="molecule type" value="Genomic_DNA"/>
</dbReference>